<dbReference type="InterPro" id="IPR029050">
    <property type="entry name" value="Immunoprotect_excell_Ig-like"/>
</dbReference>
<dbReference type="Proteomes" id="UP000198507">
    <property type="component" value="Unassembled WGS sequence"/>
</dbReference>
<dbReference type="RefSeq" id="WP_091442393.1">
    <property type="nucleotide sequence ID" value="NZ_FOIE01000003.1"/>
</dbReference>
<evidence type="ECO:0000256" key="3">
    <source>
        <dbReference type="SAM" id="Phobius"/>
    </source>
</evidence>
<dbReference type="AlphaFoldDB" id="A0A1I0CTA8"/>
<organism evidence="5 6">
    <name type="scientific">Geodermatophilus poikilotrophus</name>
    <dbReference type="NCBI Taxonomy" id="1333667"/>
    <lineage>
        <taxon>Bacteria</taxon>
        <taxon>Bacillati</taxon>
        <taxon>Actinomycetota</taxon>
        <taxon>Actinomycetes</taxon>
        <taxon>Geodermatophilales</taxon>
        <taxon>Geodermatophilaceae</taxon>
        <taxon>Geodermatophilus</taxon>
    </lineage>
</organism>
<evidence type="ECO:0000256" key="2">
    <source>
        <dbReference type="SAM" id="MobiDB-lite"/>
    </source>
</evidence>
<feature type="region of interest" description="Disordered" evidence="2">
    <location>
        <begin position="1"/>
        <end position="20"/>
    </location>
</feature>
<feature type="domain" description="DUF4352" evidence="4">
    <location>
        <begin position="88"/>
        <end position="210"/>
    </location>
</feature>
<sequence length="216" mass="22070">MSQSTHAPADPQGSAPQPPAKKPFYKRAWFIVIAVLVVIAIAQGGGGDGESASSPADSSTGDAASAPAVDMPAAEPPAPQAPAPETPGIGEPAADGKFNFIVNGVDCSATEIGSEFLSQKAQGQFCIVDLTITNVGDRAQSFFGDNATLLNEQGQQFSADSEAAIYLEDSSSLYEEINPGNTLASKVVFDVPAGTVPTSIELHDSAFSGGVTVNLQ</sequence>
<feature type="transmembrane region" description="Helical" evidence="3">
    <location>
        <begin position="28"/>
        <end position="46"/>
    </location>
</feature>
<keyword evidence="3" id="KW-0812">Transmembrane</keyword>
<keyword evidence="3" id="KW-0472">Membrane</keyword>
<dbReference type="Gene3D" id="2.60.40.1240">
    <property type="match status" value="1"/>
</dbReference>
<evidence type="ECO:0000259" key="4">
    <source>
        <dbReference type="Pfam" id="PF11611"/>
    </source>
</evidence>
<keyword evidence="3" id="KW-1133">Transmembrane helix</keyword>
<feature type="region of interest" description="Disordered" evidence="2">
    <location>
        <begin position="46"/>
        <end position="91"/>
    </location>
</feature>
<reference evidence="6" key="1">
    <citation type="submission" date="2016-10" db="EMBL/GenBank/DDBJ databases">
        <authorList>
            <person name="Varghese N."/>
            <person name="Submissions S."/>
        </authorList>
    </citation>
    <scope>NUCLEOTIDE SEQUENCE [LARGE SCALE GENOMIC DNA]</scope>
    <source>
        <strain evidence="6">DSM 44209</strain>
    </source>
</reference>
<evidence type="ECO:0000313" key="5">
    <source>
        <dbReference type="EMBL" id="SET23030.1"/>
    </source>
</evidence>
<keyword evidence="6" id="KW-1185">Reference proteome</keyword>
<dbReference type="OrthoDB" id="3430849at2"/>
<accession>A0A1I0CTA8</accession>
<protein>
    <recommendedName>
        <fullName evidence="4">DUF4352 domain-containing protein</fullName>
    </recommendedName>
</protein>
<evidence type="ECO:0000256" key="1">
    <source>
        <dbReference type="ARBA" id="ARBA00022729"/>
    </source>
</evidence>
<keyword evidence="1" id="KW-0732">Signal</keyword>
<feature type="compositionally biased region" description="Low complexity" evidence="2">
    <location>
        <begin position="50"/>
        <end position="73"/>
    </location>
</feature>
<feature type="compositionally biased region" description="Pro residues" evidence="2">
    <location>
        <begin position="74"/>
        <end position="85"/>
    </location>
</feature>
<evidence type="ECO:0000313" key="6">
    <source>
        <dbReference type="Proteomes" id="UP000198507"/>
    </source>
</evidence>
<dbReference type="EMBL" id="FOIE01000003">
    <property type="protein sequence ID" value="SET23030.1"/>
    <property type="molecule type" value="Genomic_DNA"/>
</dbReference>
<dbReference type="InterPro" id="IPR029051">
    <property type="entry name" value="DUF4352"/>
</dbReference>
<proteinExistence type="predicted"/>
<dbReference type="Pfam" id="PF11611">
    <property type="entry name" value="DUF4352"/>
    <property type="match status" value="1"/>
</dbReference>
<gene>
    <name evidence="5" type="ORF">SAMN04488546_1757</name>
</gene>
<name>A0A1I0CTA8_9ACTN</name>